<dbReference type="SUPFAM" id="SSF50129">
    <property type="entry name" value="GroES-like"/>
    <property type="match status" value="1"/>
</dbReference>
<dbReference type="AlphaFoldDB" id="E3QKH8"/>
<dbReference type="GeneID" id="24411875"/>
<dbReference type="PANTHER" id="PTHR43669">
    <property type="entry name" value="5-KETO-D-GLUCONATE 5-REDUCTASE"/>
    <property type="match status" value="1"/>
</dbReference>
<evidence type="ECO:0000313" key="4">
    <source>
        <dbReference type="Proteomes" id="UP000008782"/>
    </source>
</evidence>
<dbReference type="GO" id="GO:0016491">
    <property type="term" value="F:oxidoreductase activity"/>
    <property type="evidence" value="ECO:0007669"/>
    <property type="project" value="UniProtKB-KW"/>
</dbReference>
<dbReference type="InterPro" id="IPR011032">
    <property type="entry name" value="GroES-like_sf"/>
</dbReference>
<evidence type="ECO:0000256" key="2">
    <source>
        <dbReference type="ARBA" id="ARBA00023002"/>
    </source>
</evidence>
<proteinExistence type="inferred from homology"/>
<dbReference type="VEuPathDB" id="FungiDB:GLRG_06510"/>
<dbReference type="eggNOG" id="KOG0023">
    <property type="taxonomic scope" value="Eukaryota"/>
</dbReference>
<dbReference type="Gene3D" id="3.40.50.720">
    <property type="entry name" value="NAD(P)-binding Rossmann-like Domain"/>
    <property type="match status" value="1"/>
</dbReference>
<dbReference type="OrthoDB" id="1879366at2759"/>
<dbReference type="EMBL" id="GG697355">
    <property type="protein sequence ID" value="EFQ31366.1"/>
    <property type="molecule type" value="Genomic_DNA"/>
</dbReference>
<dbReference type="STRING" id="645133.E3QKH8"/>
<sequence length="335" mass="36500">MDAKYLSTYPLIAPEKFLNELKTKTGVITGGGYGIAVIAESFAKAGVAEVIMVRRTAIKLRNAVTALSSTVKAPTKTTYYYVNITSKAEVENLFASIATSPDILINNAGFLAVTSNFFDADLNEYWKSLSTCSRYCFGHSVFPPSLPTRWITKQCSCCCHPEYHWGPGAHPVRVPLLSCYGASKAALARRSELISVDVSEHVARFISVHLGAVKTNTGIKSGLDGVFPSTDSAIARDFVIWTVTQEEKLLYGRFAWVTVLKGSPSGSIVQATGHCDPDPTQVIVKISHCEVYFTDEHYRHAVKDLDHEGIGTIIEVGAAVHEISDFRVGNRVGMS</sequence>
<dbReference type="SUPFAM" id="SSF51735">
    <property type="entry name" value="NAD(P)-binding Rossmann-fold domains"/>
    <property type="match status" value="1"/>
</dbReference>
<keyword evidence="4" id="KW-1185">Reference proteome</keyword>
<name>E3QKH8_COLGM</name>
<dbReference type="Gene3D" id="3.90.180.10">
    <property type="entry name" value="Medium-chain alcohol dehydrogenases, catalytic domain"/>
    <property type="match status" value="1"/>
</dbReference>
<comment type="similarity">
    <text evidence="1">Belongs to the short-chain dehydrogenases/reductases (SDR) family.</text>
</comment>
<reference evidence="4" key="1">
    <citation type="journal article" date="2012" name="Nat. Genet.">
        <title>Lifestyle transitions in plant pathogenic Colletotrichum fungi deciphered by genome and transcriptome analyses.</title>
        <authorList>
            <person name="O'Connell R.J."/>
            <person name="Thon M.R."/>
            <person name="Hacquard S."/>
            <person name="Amyotte S.G."/>
            <person name="Kleemann J."/>
            <person name="Torres M.F."/>
            <person name="Damm U."/>
            <person name="Buiate E.A."/>
            <person name="Epstein L."/>
            <person name="Alkan N."/>
            <person name="Altmueller J."/>
            <person name="Alvarado-Balderrama L."/>
            <person name="Bauser C.A."/>
            <person name="Becker C."/>
            <person name="Birren B.W."/>
            <person name="Chen Z."/>
            <person name="Choi J."/>
            <person name="Crouch J.A."/>
            <person name="Duvick J.P."/>
            <person name="Farman M.A."/>
            <person name="Gan P."/>
            <person name="Heiman D."/>
            <person name="Henrissat B."/>
            <person name="Howard R.J."/>
            <person name="Kabbage M."/>
            <person name="Koch C."/>
            <person name="Kracher B."/>
            <person name="Kubo Y."/>
            <person name="Law A.D."/>
            <person name="Lebrun M.-H."/>
            <person name="Lee Y.-H."/>
            <person name="Miyara I."/>
            <person name="Moore N."/>
            <person name="Neumann U."/>
            <person name="Nordstroem K."/>
            <person name="Panaccione D.G."/>
            <person name="Panstruga R."/>
            <person name="Place M."/>
            <person name="Proctor R.H."/>
            <person name="Prusky D."/>
            <person name="Rech G."/>
            <person name="Reinhardt R."/>
            <person name="Rollins J.A."/>
            <person name="Rounsley S."/>
            <person name="Schardl C.L."/>
            <person name="Schwartz D.C."/>
            <person name="Shenoy N."/>
            <person name="Shirasu K."/>
            <person name="Sikhakolli U.R."/>
            <person name="Stueber K."/>
            <person name="Sukno S.A."/>
            <person name="Sweigard J.A."/>
            <person name="Takano Y."/>
            <person name="Takahara H."/>
            <person name="Trail F."/>
            <person name="van der Does H.C."/>
            <person name="Voll L.M."/>
            <person name="Will I."/>
            <person name="Young S."/>
            <person name="Zeng Q."/>
            <person name="Zhang J."/>
            <person name="Zhou S."/>
            <person name="Dickman M.B."/>
            <person name="Schulze-Lefert P."/>
            <person name="Ver Loren van Themaat E."/>
            <person name="Ma L.-J."/>
            <person name="Vaillancourt L.J."/>
        </authorList>
    </citation>
    <scope>NUCLEOTIDE SEQUENCE [LARGE SCALE GENOMIC DNA]</scope>
    <source>
        <strain evidence="4">M1.001 / M2 / FGSC 10212</strain>
    </source>
</reference>
<dbReference type="PANTHER" id="PTHR43669:SF3">
    <property type="entry name" value="ALCOHOL DEHYDROGENASE, PUTATIVE (AFU_ORTHOLOGUE AFUA_3G03445)-RELATED"/>
    <property type="match status" value="1"/>
</dbReference>
<dbReference type="PRINTS" id="PR00081">
    <property type="entry name" value="GDHRDH"/>
</dbReference>
<evidence type="ECO:0000313" key="3">
    <source>
        <dbReference type="EMBL" id="EFQ31366.1"/>
    </source>
</evidence>
<evidence type="ECO:0000256" key="1">
    <source>
        <dbReference type="ARBA" id="ARBA00006484"/>
    </source>
</evidence>
<dbReference type="Pfam" id="PF00106">
    <property type="entry name" value="adh_short"/>
    <property type="match status" value="1"/>
</dbReference>
<evidence type="ECO:0008006" key="5">
    <source>
        <dbReference type="Google" id="ProtNLM"/>
    </source>
</evidence>
<organism evidence="4">
    <name type="scientific">Colletotrichum graminicola (strain M1.001 / M2 / FGSC 10212)</name>
    <name type="common">Maize anthracnose fungus</name>
    <name type="synonym">Glomerella graminicola</name>
    <dbReference type="NCBI Taxonomy" id="645133"/>
    <lineage>
        <taxon>Eukaryota</taxon>
        <taxon>Fungi</taxon>
        <taxon>Dikarya</taxon>
        <taxon>Ascomycota</taxon>
        <taxon>Pezizomycotina</taxon>
        <taxon>Sordariomycetes</taxon>
        <taxon>Hypocreomycetidae</taxon>
        <taxon>Glomerellales</taxon>
        <taxon>Glomerellaceae</taxon>
        <taxon>Colletotrichum</taxon>
        <taxon>Colletotrichum graminicola species complex</taxon>
    </lineage>
</organism>
<dbReference type="Proteomes" id="UP000008782">
    <property type="component" value="Unassembled WGS sequence"/>
</dbReference>
<dbReference type="CDD" id="cd05233">
    <property type="entry name" value="SDR_c"/>
    <property type="match status" value="1"/>
</dbReference>
<dbReference type="RefSeq" id="XP_008095386.1">
    <property type="nucleotide sequence ID" value="XM_008097195.1"/>
</dbReference>
<keyword evidence="2" id="KW-0560">Oxidoreductase</keyword>
<protein>
    <recommendedName>
        <fullName evidence="5">Short chain dehydrogenase</fullName>
    </recommendedName>
</protein>
<dbReference type="InterPro" id="IPR002347">
    <property type="entry name" value="SDR_fam"/>
</dbReference>
<dbReference type="HOGENOM" id="CLU_829019_0_0_1"/>
<dbReference type="InterPro" id="IPR036291">
    <property type="entry name" value="NAD(P)-bd_dom_sf"/>
</dbReference>
<gene>
    <name evidence="3" type="ORF">GLRG_06510</name>
</gene>
<accession>E3QKH8</accession>